<reference evidence="4 5" key="1">
    <citation type="submission" date="2017-02" db="EMBL/GenBank/DDBJ databases">
        <title>Draft Genome Sequence of Streptomyces tsukubaensis F601, a Producer of the immunosuppressant tacrolimus FK506.</title>
        <authorList>
            <person name="Zong G."/>
            <person name="Zhong C."/>
            <person name="Fu J."/>
            <person name="Qin R."/>
            <person name="Cao G."/>
        </authorList>
    </citation>
    <scope>NUCLEOTIDE SEQUENCE [LARGE SCALE GENOMIC DNA]</scope>
    <source>
        <strain evidence="4 5">F601</strain>
    </source>
</reference>
<feature type="domain" description="HTH araC/xylS-type" evidence="3">
    <location>
        <begin position="224"/>
        <end position="321"/>
    </location>
</feature>
<dbReference type="InterPro" id="IPR018060">
    <property type="entry name" value="HTH_AraC"/>
</dbReference>
<dbReference type="CDD" id="cd03137">
    <property type="entry name" value="GATase1_AraC_1"/>
    <property type="match status" value="1"/>
</dbReference>
<comment type="caution">
    <text evidence="4">The sequence shown here is derived from an EMBL/GenBank/DDBJ whole genome shotgun (WGS) entry which is preliminary data.</text>
</comment>
<evidence type="ECO:0000313" key="5">
    <source>
        <dbReference type="Proteomes" id="UP000190539"/>
    </source>
</evidence>
<dbReference type="SMART" id="SM00342">
    <property type="entry name" value="HTH_ARAC"/>
    <property type="match status" value="1"/>
</dbReference>
<dbReference type="GO" id="GO:0043565">
    <property type="term" value="F:sequence-specific DNA binding"/>
    <property type="evidence" value="ECO:0007669"/>
    <property type="project" value="InterPro"/>
</dbReference>
<dbReference type="SUPFAM" id="SSF46689">
    <property type="entry name" value="Homeodomain-like"/>
    <property type="match status" value="2"/>
</dbReference>
<dbReference type="STRING" id="83656.B1H18_17475"/>
<dbReference type="PANTHER" id="PTHR43130:SF3">
    <property type="entry name" value="HTH-TYPE TRANSCRIPTIONAL REGULATOR RV1931C"/>
    <property type="match status" value="1"/>
</dbReference>
<dbReference type="InterPro" id="IPR029062">
    <property type="entry name" value="Class_I_gatase-like"/>
</dbReference>
<proteinExistence type="predicted"/>
<dbReference type="InterPro" id="IPR009057">
    <property type="entry name" value="Homeodomain-like_sf"/>
</dbReference>
<dbReference type="GO" id="GO:0003700">
    <property type="term" value="F:DNA-binding transcription factor activity"/>
    <property type="evidence" value="ECO:0007669"/>
    <property type="project" value="InterPro"/>
</dbReference>
<evidence type="ECO:0000256" key="1">
    <source>
        <dbReference type="ARBA" id="ARBA00023015"/>
    </source>
</evidence>
<keyword evidence="5" id="KW-1185">Reference proteome</keyword>
<name>A0A1V4A849_9ACTN</name>
<sequence>MNRAAHEVVVLAYDGVRLLDVAAPLEVFTTASGVAAARGDGHRPYAVRVATPDGRSALTSTGLRVDADLATGAVRETDTLVVPGSTDVGQLHAGSGVVGEVARLARTSGRVAAVCTGAFALAAAGLLTGRRATTHWEHAELLARSYPEVTVTADDIYVRDGPVFTSAGVSAGIDVCLALVEQDHGPTVARGVARDLVVFLQRPGGQSQFSVAARTPATRDPVLRPLLDTIAADPAADHRPGVLAARAGVSARHLSRIFREQTGTTPAAHVEAVRLEAARMLLEHGESVTASAALSGLGSDETLRRVFARHLHTTPSAYAARFRTTYTARE</sequence>
<organism evidence="4 5">
    <name type="scientific">Streptomyces tsukubensis</name>
    <dbReference type="NCBI Taxonomy" id="83656"/>
    <lineage>
        <taxon>Bacteria</taxon>
        <taxon>Bacillati</taxon>
        <taxon>Actinomycetota</taxon>
        <taxon>Actinomycetes</taxon>
        <taxon>Kitasatosporales</taxon>
        <taxon>Streptomycetaceae</taxon>
        <taxon>Streptomyces</taxon>
    </lineage>
</organism>
<dbReference type="EMBL" id="MVFC01000013">
    <property type="protein sequence ID" value="OON78017.1"/>
    <property type="molecule type" value="Genomic_DNA"/>
</dbReference>
<dbReference type="AlphaFoldDB" id="A0A1V4A849"/>
<dbReference type="Pfam" id="PF12833">
    <property type="entry name" value="HTH_18"/>
    <property type="match status" value="1"/>
</dbReference>
<dbReference type="OrthoDB" id="3992151at2"/>
<dbReference type="Proteomes" id="UP000190539">
    <property type="component" value="Unassembled WGS sequence"/>
</dbReference>
<dbReference type="InterPro" id="IPR052158">
    <property type="entry name" value="INH-QAR"/>
</dbReference>
<evidence type="ECO:0000259" key="3">
    <source>
        <dbReference type="PROSITE" id="PS01124"/>
    </source>
</evidence>
<dbReference type="Pfam" id="PF01965">
    <property type="entry name" value="DJ-1_PfpI"/>
    <property type="match status" value="1"/>
</dbReference>
<dbReference type="PANTHER" id="PTHR43130">
    <property type="entry name" value="ARAC-FAMILY TRANSCRIPTIONAL REGULATOR"/>
    <property type="match status" value="1"/>
</dbReference>
<evidence type="ECO:0000256" key="2">
    <source>
        <dbReference type="ARBA" id="ARBA00023163"/>
    </source>
</evidence>
<protein>
    <submittedName>
        <fullName evidence="4">AraC family transcriptional regulator</fullName>
    </submittedName>
</protein>
<evidence type="ECO:0000313" key="4">
    <source>
        <dbReference type="EMBL" id="OON78017.1"/>
    </source>
</evidence>
<dbReference type="Gene3D" id="1.10.10.60">
    <property type="entry name" value="Homeodomain-like"/>
    <property type="match status" value="1"/>
</dbReference>
<keyword evidence="1" id="KW-0805">Transcription regulation</keyword>
<dbReference type="PROSITE" id="PS01124">
    <property type="entry name" value="HTH_ARAC_FAMILY_2"/>
    <property type="match status" value="1"/>
</dbReference>
<dbReference type="InterPro" id="IPR002818">
    <property type="entry name" value="DJ-1/PfpI"/>
</dbReference>
<gene>
    <name evidence="4" type="ORF">B1H18_17475</name>
</gene>
<accession>A0A1V4A849</accession>
<keyword evidence="2" id="KW-0804">Transcription</keyword>
<dbReference type="Gene3D" id="3.40.50.880">
    <property type="match status" value="1"/>
</dbReference>
<dbReference type="SUPFAM" id="SSF52317">
    <property type="entry name" value="Class I glutamine amidotransferase-like"/>
    <property type="match status" value="1"/>
</dbReference>